<dbReference type="SUPFAM" id="SSF52540">
    <property type="entry name" value="P-loop containing nucleoside triphosphate hydrolases"/>
    <property type="match status" value="1"/>
</dbReference>
<dbReference type="InterPro" id="IPR027417">
    <property type="entry name" value="P-loop_NTPase"/>
</dbReference>
<dbReference type="GO" id="GO:0042148">
    <property type="term" value="P:DNA strand invasion"/>
    <property type="evidence" value="ECO:0007669"/>
    <property type="project" value="TreeGrafter"/>
</dbReference>
<dbReference type="EMBL" id="ML119127">
    <property type="protein sequence ID" value="RPB12656.1"/>
    <property type="molecule type" value="Genomic_DNA"/>
</dbReference>
<dbReference type="PANTHER" id="PTHR46644:SF2">
    <property type="entry name" value="DNA REPAIR PROTEIN XRCC2"/>
    <property type="match status" value="1"/>
</dbReference>
<dbReference type="STRING" id="1392247.A0A3N4KQC1"/>
<name>A0A3N4KQC1_9PEZI</name>
<evidence type="ECO:0000313" key="1">
    <source>
        <dbReference type="EMBL" id="RPB12656.1"/>
    </source>
</evidence>
<dbReference type="InParanoid" id="A0A3N4KQC1"/>
<dbReference type="AlphaFoldDB" id="A0A3N4KQC1"/>
<dbReference type="GO" id="GO:0005657">
    <property type="term" value="C:replication fork"/>
    <property type="evidence" value="ECO:0007669"/>
    <property type="project" value="InterPro"/>
</dbReference>
<organism evidence="1 2">
    <name type="scientific">Morchella conica CCBAS932</name>
    <dbReference type="NCBI Taxonomy" id="1392247"/>
    <lineage>
        <taxon>Eukaryota</taxon>
        <taxon>Fungi</taxon>
        <taxon>Dikarya</taxon>
        <taxon>Ascomycota</taxon>
        <taxon>Pezizomycotina</taxon>
        <taxon>Pezizomycetes</taxon>
        <taxon>Pezizales</taxon>
        <taxon>Morchellaceae</taxon>
        <taxon>Morchella</taxon>
    </lineage>
</organism>
<dbReference type="GO" id="GO:0000400">
    <property type="term" value="F:four-way junction DNA binding"/>
    <property type="evidence" value="ECO:0007669"/>
    <property type="project" value="TreeGrafter"/>
</dbReference>
<gene>
    <name evidence="1" type="ORF">P167DRAFT_605517</name>
</gene>
<dbReference type="Gene3D" id="3.40.50.300">
    <property type="entry name" value="P-loop containing nucleotide triphosphate hydrolases"/>
    <property type="match status" value="1"/>
</dbReference>
<reference evidence="1 2" key="1">
    <citation type="journal article" date="2018" name="Nat. Ecol. Evol.">
        <title>Pezizomycetes genomes reveal the molecular basis of ectomycorrhizal truffle lifestyle.</title>
        <authorList>
            <person name="Murat C."/>
            <person name="Payen T."/>
            <person name="Noel B."/>
            <person name="Kuo A."/>
            <person name="Morin E."/>
            <person name="Chen J."/>
            <person name="Kohler A."/>
            <person name="Krizsan K."/>
            <person name="Balestrini R."/>
            <person name="Da Silva C."/>
            <person name="Montanini B."/>
            <person name="Hainaut M."/>
            <person name="Levati E."/>
            <person name="Barry K.W."/>
            <person name="Belfiori B."/>
            <person name="Cichocki N."/>
            <person name="Clum A."/>
            <person name="Dockter R.B."/>
            <person name="Fauchery L."/>
            <person name="Guy J."/>
            <person name="Iotti M."/>
            <person name="Le Tacon F."/>
            <person name="Lindquist E.A."/>
            <person name="Lipzen A."/>
            <person name="Malagnac F."/>
            <person name="Mello A."/>
            <person name="Molinier V."/>
            <person name="Miyauchi S."/>
            <person name="Poulain J."/>
            <person name="Riccioni C."/>
            <person name="Rubini A."/>
            <person name="Sitrit Y."/>
            <person name="Splivallo R."/>
            <person name="Traeger S."/>
            <person name="Wang M."/>
            <person name="Zifcakova L."/>
            <person name="Wipf D."/>
            <person name="Zambonelli A."/>
            <person name="Paolocci F."/>
            <person name="Nowrousian M."/>
            <person name="Ottonello S."/>
            <person name="Baldrian P."/>
            <person name="Spatafora J.W."/>
            <person name="Henrissat B."/>
            <person name="Nagy L.G."/>
            <person name="Aury J.M."/>
            <person name="Wincker P."/>
            <person name="Grigoriev I.V."/>
            <person name="Bonfante P."/>
            <person name="Martin F.M."/>
        </authorList>
    </citation>
    <scope>NUCLEOTIDE SEQUENCE [LARGE SCALE GENOMIC DNA]</scope>
    <source>
        <strain evidence="1 2">CCBAS932</strain>
    </source>
</reference>
<protein>
    <submittedName>
        <fullName evidence="1">Uncharacterized protein</fullName>
    </submittedName>
</protein>
<dbReference type="GO" id="GO:0033063">
    <property type="term" value="C:Rad51B-Rad51C-Rad51D-XRCC2 complex"/>
    <property type="evidence" value="ECO:0007669"/>
    <property type="project" value="InterPro"/>
</dbReference>
<dbReference type="OrthoDB" id="420422at2759"/>
<keyword evidence="2" id="KW-1185">Reference proteome</keyword>
<dbReference type="PANTHER" id="PTHR46644">
    <property type="entry name" value="DNA REPAIR PROTEIN XRCC2"/>
    <property type="match status" value="1"/>
</dbReference>
<dbReference type="InterPro" id="IPR030547">
    <property type="entry name" value="XRCC2"/>
</dbReference>
<accession>A0A3N4KQC1</accession>
<proteinExistence type="predicted"/>
<dbReference type="GO" id="GO:0000724">
    <property type="term" value="P:double-strand break repair via homologous recombination"/>
    <property type="evidence" value="ECO:0007669"/>
    <property type="project" value="InterPro"/>
</dbReference>
<dbReference type="Proteomes" id="UP000277580">
    <property type="component" value="Unassembled WGS sequence"/>
</dbReference>
<evidence type="ECO:0000313" key="2">
    <source>
        <dbReference type="Proteomes" id="UP000277580"/>
    </source>
</evidence>
<sequence>MCALNSPNVDALPFSSPALAGKIKRQSLISFMNSKRLKDNPNQDLLQIPAIDALLDLILNPSLTAAQKALPKRLHLPVIELTSRGSCGKTHLLYLICAVATLPSKLGGKGRAVVIVDCKSQFSVNRLYEVMRGYAKQYLQILSIPSSQLHGLLKAALSHVHIFHPTSSAQLLLTIQSLKSYLYTAEHQSSRRRIDSILIDGISSFIWRDRWNDYHAVMLSQGNLDWIDLQERYSSIVRELKEVAGALGAYIVVTNLGFSGRRGGDLDAQPPLRGAKSVVEEKTPRERPYLRNALPAPWNAFVNVKIVLRHFRSGEDEERRFVGFSDTVGLGGGLQRAVSEVNGGTGQFWFKITSEGVTVGASANF</sequence>
<dbReference type="GO" id="GO:0005815">
    <property type="term" value="C:microtubule organizing center"/>
    <property type="evidence" value="ECO:0007669"/>
    <property type="project" value="TreeGrafter"/>
</dbReference>
<dbReference type="CDD" id="cd19490">
    <property type="entry name" value="XRCC2"/>
    <property type="match status" value="1"/>
</dbReference>